<sequence>MVDEKFFNQNKSIKNMVDSFNLSINFDSTGLLEKEEELYTMYPEDFLILDRFPMIINKSMEWFAPLDICFSPNEETPKEFFEVEKKFINTLTNLSCYSSLWIQSSFYFSQRELPDFFTNEEKDYLLKMKDNPFIKIISPKELSNFLKLSLRGYEQTTIYLPDLNIIAWVNELVVSVFVKDKNYRKLIETISSTEGLYIRKK</sequence>
<evidence type="ECO:0000313" key="2">
    <source>
        <dbReference type="Proteomes" id="UP001549363"/>
    </source>
</evidence>
<accession>A0ABV2PP32</accession>
<proteinExistence type="predicted"/>
<dbReference type="RefSeq" id="WP_354472657.1">
    <property type="nucleotide sequence ID" value="NZ_JBEPSB010000024.1"/>
</dbReference>
<keyword evidence="2" id="KW-1185">Reference proteome</keyword>
<reference evidence="1 2" key="1">
    <citation type="submission" date="2024-06" db="EMBL/GenBank/DDBJ databases">
        <title>Sorghum-associated microbial communities from plants grown in Nebraska, USA.</title>
        <authorList>
            <person name="Schachtman D."/>
        </authorList>
    </citation>
    <scope>NUCLEOTIDE SEQUENCE [LARGE SCALE GENOMIC DNA]</scope>
    <source>
        <strain evidence="1 2">736</strain>
    </source>
</reference>
<protein>
    <submittedName>
        <fullName evidence="1">Uncharacterized protein</fullName>
    </submittedName>
</protein>
<name>A0ABV2PP32_9BACI</name>
<evidence type="ECO:0000313" key="1">
    <source>
        <dbReference type="EMBL" id="MET4562692.1"/>
    </source>
</evidence>
<gene>
    <name evidence="1" type="ORF">ABIA69_003883</name>
</gene>
<dbReference type="Proteomes" id="UP001549363">
    <property type="component" value="Unassembled WGS sequence"/>
</dbReference>
<organism evidence="1 2">
    <name type="scientific">Lysinibacillus parviboronicapiens</name>
    <dbReference type="NCBI Taxonomy" id="436516"/>
    <lineage>
        <taxon>Bacteria</taxon>
        <taxon>Bacillati</taxon>
        <taxon>Bacillota</taxon>
        <taxon>Bacilli</taxon>
        <taxon>Bacillales</taxon>
        <taxon>Bacillaceae</taxon>
        <taxon>Lysinibacillus</taxon>
    </lineage>
</organism>
<dbReference type="EMBL" id="JBEPSB010000024">
    <property type="protein sequence ID" value="MET4562692.1"/>
    <property type="molecule type" value="Genomic_DNA"/>
</dbReference>
<comment type="caution">
    <text evidence="1">The sequence shown here is derived from an EMBL/GenBank/DDBJ whole genome shotgun (WGS) entry which is preliminary data.</text>
</comment>